<dbReference type="AlphaFoldDB" id="A0A0L0VBE8"/>
<sequence>MRFNIPLQAHRPVSHPIFGPTIHRPTHMIPTVFQSKQPIPTKLLSSDQVKLPPCPSSPIPGKRQAKPKISTKIIRGILDSAPNQTIASATSFRLNSTSQIWPQNLRVEDDWMGRGKWGECRPDHLEWLGVNKKHKDLMLSLRTEQ</sequence>
<dbReference type="EMBL" id="AJIL01000080">
    <property type="protein sequence ID" value="KNE96600.1"/>
    <property type="molecule type" value="Genomic_DNA"/>
</dbReference>
<keyword evidence="3" id="KW-1185">Reference proteome</keyword>
<protein>
    <submittedName>
        <fullName evidence="2">Uncharacterized protein</fullName>
    </submittedName>
</protein>
<comment type="caution">
    <text evidence="2">The sequence shown here is derived from an EMBL/GenBank/DDBJ whole genome shotgun (WGS) entry which is preliminary data.</text>
</comment>
<name>A0A0L0VBE8_9BASI</name>
<feature type="region of interest" description="Disordered" evidence="1">
    <location>
        <begin position="44"/>
        <end position="66"/>
    </location>
</feature>
<evidence type="ECO:0000313" key="3">
    <source>
        <dbReference type="Proteomes" id="UP000054564"/>
    </source>
</evidence>
<evidence type="ECO:0000313" key="2">
    <source>
        <dbReference type="EMBL" id="KNE96600.1"/>
    </source>
</evidence>
<dbReference type="OrthoDB" id="2499552at2759"/>
<evidence type="ECO:0000256" key="1">
    <source>
        <dbReference type="SAM" id="MobiDB-lite"/>
    </source>
</evidence>
<dbReference type="Proteomes" id="UP000054564">
    <property type="component" value="Unassembled WGS sequence"/>
</dbReference>
<proteinExistence type="predicted"/>
<gene>
    <name evidence="2" type="ORF">PSTG_10158</name>
</gene>
<organism evidence="2 3">
    <name type="scientific">Puccinia striiformis f. sp. tritici PST-78</name>
    <dbReference type="NCBI Taxonomy" id="1165861"/>
    <lineage>
        <taxon>Eukaryota</taxon>
        <taxon>Fungi</taxon>
        <taxon>Dikarya</taxon>
        <taxon>Basidiomycota</taxon>
        <taxon>Pucciniomycotina</taxon>
        <taxon>Pucciniomycetes</taxon>
        <taxon>Pucciniales</taxon>
        <taxon>Pucciniaceae</taxon>
        <taxon>Puccinia</taxon>
    </lineage>
</organism>
<accession>A0A0L0VBE8</accession>
<reference evidence="3" key="1">
    <citation type="submission" date="2014-03" db="EMBL/GenBank/DDBJ databases">
        <title>The Genome Sequence of Puccinia striiformis f. sp. tritici PST-78.</title>
        <authorList>
            <consortium name="The Broad Institute Genome Sequencing Platform"/>
            <person name="Cuomo C."/>
            <person name="Hulbert S."/>
            <person name="Chen X."/>
            <person name="Walker B."/>
            <person name="Young S.K."/>
            <person name="Zeng Q."/>
            <person name="Gargeya S."/>
            <person name="Fitzgerald M."/>
            <person name="Haas B."/>
            <person name="Abouelleil A."/>
            <person name="Alvarado L."/>
            <person name="Arachchi H.M."/>
            <person name="Berlin A.M."/>
            <person name="Chapman S.B."/>
            <person name="Goldberg J."/>
            <person name="Griggs A."/>
            <person name="Gujja S."/>
            <person name="Hansen M."/>
            <person name="Howarth C."/>
            <person name="Imamovic A."/>
            <person name="Larimer J."/>
            <person name="McCowan C."/>
            <person name="Montmayeur A."/>
            <person name="Murphy C."/>
            <person name="Neiman D."/>
            <person name="Pearson M."/>
            <person name="Priest M."/>
            <person name="Roberts A."/>
            <person name="Saif S."/>
            <person name="Shea T."/>
            <person name="Sisk P."/>
            <person name="Sykes S."/>
            <person name="Wortman J."/>
            <person name="Nusbaum C."/>
            <person name="Birren B."/>
        </authorList>
    </citation>
    <scope>NUCLEOTIDE SEQUENCE [LARGE SCALE GENOMIC DNA]</scope>
    <source>
        <strain evidence="3">race PST-78</strain>
    </source>
</reference>